<dbReference type="PANTHER" id="PTHR31374">
    <property type="entry name" value="AUXIN-INDUCED PROTEIN-LIKE-RELATED"/>
    <property type="match status" value="1"/>
</dbReference>
<sequence>MGSGEKSSRNFHLHLPHLHHQGKKQARDVPKGCLAIKVGSHGEEQQRFVVPVIYFNHPLFIQLLKEAEEEYGFDQKGTITIPCHVEEFRNVRCLIDREKSLHHHHHHHHVGCFRALTWVCFALVDEEGGARNRNGKKARK</sequence>
<dbReference type="Pfam" id="PF02519">
    <property type="entry name" value="Auxin_inducible"/>
    <property type="match status" value="1"/>
</dbReference>
<evidence type="ECO:0000313" key="5">
    <source>
        <dbReference type="Proteomes" id="UP001396334"/>
    </source>
</evidence>
<dbReference type="InterPro" id="IPR003676">
    <property type="entry name" value="SAUR_fam"/>
</dbReference>
<evidence type="ECO:0000256" key="1">
    <source>
        <dbReference type="ARBA" id="ARBA00006974"/>
    </source>
</evidence>
<proteinExistence type="inferred from homology"/>
<dbReference type="EMBL" id="JBBPBN010000042">
    <property type="protein sequence ID" value="KAK8997757.1"/>
    <property type="molecule type" value="Genomic_DNA"/>
</dbReference>
<reference evidence="4 5" key="1">
    <citation type="journal article" date="2024" name="G3 (Bethesda)">
        <title>Genome assembly of Hibiscus sabdariffa L. provides insights into metabolisms of medicinal natural products.</title>
        <authorList>
            <person name="Kim T."/>
        </authorList>
    </citation>
    <scope>NUCLEOTIDE SEQUENCE [LARGE SCALE GENOMIC DNA]</scope>
    <source>
        <strain evidence="4">TK-2024</strain>
        <tissue evidence="4">Old leaves</tissue>
    </source>
</reference>
<comment type="caution">
    <text evidence="4">The sequence shown here is derived from an EMBL/GenBank/DDBJ whole genome shotgun (WGS) entry which is preliminary data.</text>
</comment>
<keyword evidence="3" id="KW-0341">Growth regulation</keyword>
<evidence type="ECO:0000313" key="4">
    <source>
        <dbReference type="EMBL" id="KAK8997757.1"/>
    </source>
</evidence>
<comment type="similarity">
    <text evidence="1">Belongs to the ARG7 family.</text>
</comment>
<organism evidence="4 5">
    <name type="scientific">Hibiscus sabdariffa</name>
    <name type="common">roselle</name>
    <dbReference type="NCBI Taxonomy" id="183260"/>
    <lineage>
        <taxon>Eukaryota</taxon>
        <taxon>Viridiplantae</taxon>
        <taxon>Streptophyta</taxon>
        <taxon>Embryophyta</taxon>
        <taxon>Tracheophyta</taxon>
        <taxon>Spermatophyta</taxon>
        <taxon>Magnoliopsida</taxon>
        <taxon>eudicotyledons</taxon>
        <taxon>Gunneridae</taxon>
        <taxon>Pentapetalae</taxon>
        <taxon>rosids</taxon>
        <taxon>malvids</taxon>
        <taxon>Malvales</taxon>
        <taxon>Malvaceae</taxon>
        <taxon>Malvoideae</taxon>
        <taxon>Hibiscus</taxon>
    </lineage>
</organism>
<dbReference type="PANTHER" id="PTHR31374:SF29">
    <property type="entry name" value="SAUR-LIKE AUXIN-RESPONSIVE PROTEIN FAMILY"/>
    <property type="match status" value="1"/>
</dbReference>
<gene>
    <name evidence="4" type="ORF">V6N11_012295</name>
</gene>
<evidence type="ECO:0000256" key="3">
    <source>
        <dbReference type="ARBA" id="ARBA00022604"/>
    </source>
</evidence>
<keyword evidence="5" id="KW-1185">Reference proteome</keyword>
<name>A0ABR2QB11_9ROSI</name>
<accession>A0ABR2QB11</accession>
<dbReference type="Proteomes" id="UP001396334">
    <property type="component" value="Unassembled WGS sequence"/>
</dbReference>
<protein>
    <submittedName>
        <fullName evidence="4">Uncharacterized protein</fullName>
    </submittedName>
</protein>
<evidence type="ECO:0000256" key="2">
    <source>
        <dbReference type="ARBA" id="ARBA00022473"/>
    </source>
</evidence>
<keyword evidence="2" id="KW-0217">Developmental protein</keyword>